<sequence>MKFTRKKRTTEKRKRGRREEKRGGGEVGGKKKKEGKNSKRSLGISQEEVASLAKESAIELNLRTRWKRRSPSQKATIAFHLSPLNRQRVESRWEYRDMMFA</sequence>
<keyword evidence="3" id="KW-1185">Reference proteome</keyword>
<evidence type="ECO:0000256" key="1">
    <source>
        <dbReference type="SAM" id="MobiDB-lite"/>
    </source>
</evidence>
<dbReference type="AlphaFoldDB" id="W1P2R8"/>
<dbReference type="Proteomes" id="UP000017836">
    <property type="component" value="Unassembled WGS sequence"/>
</dbReference>
<proteinExistence type="predicted"/>
<gene>
    <name evidence="2" type="ORF">AMTR_s00045p00203300</name>
</gene>
<dbReference type="Gramene" id="ERN02188">
    <property type="protein sequence ID" value="ERN02188"/>
    <property type="gene ID" value="AMTR_s00045p00203300"/>
</dbReference>
<evidence type="ECO:0000313" key="2">
    <source>
        <dbReference type="EMBL" id="ERN02188.1"/>
    </source>
</evidence>
<feature type="region of interest" description="Disordered" evidence="1">
    <location>
        <begin position="1"/>
        <end position="46"/>
    </location>
</feature>
<protein>
    <submittedName>
        <fullName evidence="2">Uncharacterized protein</fullName>
    </submittedName>
</protein>
<name>W1P2R8_AMBTC</name>
<reference evidence="3" key="1">
    <citation type="journal article" date="2013" name="Science">
        <title>The Amborella genome and the evolution of flowering plants.</title>
        <authorList>
            <consortium name="Amborella Genome Project"/>
        </authorList>
    </citation>
    <scope>NUCLEOTIDE SEQUENCE [LARGE SCALE GENOMIC DNA]</scope>
</reference>
<dbReference type="EMBL" id="KI394661">
    <property type="protein sequence ID" value="ERN02188.1"/>
    <property type="molecule type" value="Genomic_DNA"/>
</dbReference>
<accession>W1P2R8</accession>
<organism evidence="2 3">
    <name type="scientific">Amborella trichopoda</name>
    <dbReference type="NCBI Taxonomy" id="13333"/>
    <lineage>
        <taxon>Eukaryota</taxon>
        <taxon>Viridiplantae</taxon>
        <taxon>Streptophyta</taxon>
        <taxon>Embryophyta</taxon>
        <taxon>Tracheophyta</taxon>
        <taxon>Spermatophyta</taxon>
        <taxon>Magnoliopsida</taxon>
        <taxon>Amborellales</taxon>
        <taxon>Amborellaceae</taxon>
        <taxon>Amborella</taxon>
    </lineage>
</organism>
<evidence type="ECO:0000313" key="3">
    <source>
        <dbReference type="Proteomes" id="UP000017836"/>
    </source>
</evidence>
<dbReference type="HOGENOM" id="CLU_2295481_0_0_1"/>
<feature type="compositionally biased region" description="Basic residues" evidence="1">
    <location>
        <begin position="1"/>
        <end position="16"/>
    </location>
</feature>